<organism evidence="1">
    <name type="scientific">Anguilla anguilla</name>
    <name type="common">European freshwater eel</name>
    <name type="synonym">Muraena anguilla</name>
    <dbReference type="NCBI Taxonomy" id="7936"/>
    <lineage>
        <taxon>Eukaryota</taxon>
        <taxon>Metazoa</taxon>
        <taxon>Chordata</taxon>
        <taxon>Craniata</taxon>
        <taxon>Vertebrata</taxon>
        <taxon>Euteleostomi</taxon>
        <taxon>Actinopterygii</taxon>
        <taxon>Neopterygii</taxon>
        <taxon>Teleostei</taxon>
        <taxon>Anguilliformes</taxon>
        <taxon>Anguillidae</taxon>
        <taxon>Anguilla</taxon>
    </lineage>
</organism>
<reference evidence="1" key="2">
    <citation type="journal article" date="2015" name="Fish Shellfish Immunol.">
        <title>Early steps in the European eel (Anguilla anguilla)-Vibrio vulnificus interaction in the gills: Role of the RtxA13 toxin.</title>
        <authorList>
            <person name="Callol A."/>
            <person name="Pajuelo D."/>
            <person name="Ebbesson L."/>
            <person name="Teles M."/>
            <person name="MacKenzie S."/>
            <person name="Amaro C."/>
        </authorList>
    </citation>
    <scope>NUCLEOTIDE SEQUENCE</scope>
</reference>
<protein>
    <submittedName>
        <fullName evidence="1">Uncharacterized protein</fullName>
    </submittedName>
</protein>
<proteinExistence type="predicted"/>
<accession>A0A0E9XYA8</accession>
<evidence type="ECO:0000313" key="1">
    <source>
        <dbReference type="EMBL" id="JAI06689.1"/>
    </source>
</evidence>
<sequence length="15" mass="1920">MTVQLRLKKIRKKDY</sequence>
<dbReference type="EMBL" id="GBXM01001889">
    <property type="protein sequence ID" value="JAI06689.1"/>
    <property type="molecule type" value="Transcribed_RNA"/>
</dbReference>
<name>A0A0E9XYA8_ANGAN</name>
<reference evidence="1" key="1">
    <citation type="submission" date="2014-11" db="EMBL/GenBank/DDBJ databases">
        <authorList>
            <person name="Amaro Gonzalez C."/>
        </authorList>
    </citation>
    <scope>NUCLEOTIDE SEQUENCE</scope>
</reference>